<accession>A0A285I659</accession>
<feature type="region of interest" description="Disordered" evidence="1">
    <location>
        <begin position="20"/>
        <end position="71"/>
    </location>
</feature>
<dbReference type="Proteomes" id="UP000219612">
    <property type="component" value="Unassembled WGS sequence"/>
</dbReference>
<organism evidence="2 3">
    <name type="scientific">Paractinoplanes atraurantiacus</name>
    <dbReference type="NCBI Taxonomy" id="1036182"/>
    <lineage>
        <taxon>Bacteria</taxon>
        <taxon>Bacillati</taxon>
        <taxon>Actinomycetota</taxon>
        <taxon>Actinomycetes</taxon>
        <taxon>Micromonosporales</taxon>
        <taxon>Micromonosporaceae</taxon>
        <taxon>Paractinoplanes</taxon>
    </lineage>
</organism>
<dbReference type="EMBL" id="OBDY01000006">
    <property type="protein sequence ID" value="SNY42556.1"/>
    <property type="molecule type" value="Genomic_DNA"/>
</dbReference>
<gene>
    <name evidence="2" type="ORF">SAMN05421748_106305</name>
</gene>
<sequence>MTSLSSLASAAFNSARSTLKDMAEAAAAQSQTTISNRAKPSAASDRATSDRAATDRAASGDAAKSTVAAAAEKPALGAIEQAVADRKAAGTEPKPFKVRQGLALDSYA</sequence>
<feature type="region of interest" description="Disordered" evidence="1">
    <location>
        <begin position="83"/>
        <end position="108"/>
    </location>
</feature>
<feature type="compositionally biased region" description="Low complexity" evidence="1">
    <location>
        <begin position="55"/>
        <end position="71"/>
    </location>
</feature>
<name>A0A285I659_9ACTN</name>
<keyword evidence="3" id="KW-1185">Reference proteome</keyword>
<reference evidence="2 3" key="1">
    <citation type="submission" date="2017-09" db="EMBL/GenBank/DDBJ databases">
        <authorList>
            <person name="Ehlers B."/>
            <person name="Leendertz F.H."/>
        </authorList>
    </citation>
    <scope>NUCLEOTIDE SEQUENCE [LARGE SCALE GENOMIC DNA]</scope>
    <source>
        <strain evidence="2 3">CGMCC 4.6857</strain>
    </source>
</reference>
<protein>
    <submittedName>
        <fullName evidence="2">Uncharacterized protein</fullName>
    </submittedName>
</protein>
<feature type="compositionally biased region" description="Polar residues" evidence="1">
    <location>
        <begin position="28"/>
        <end position="38"/>
    </location>
</feature>
<dbReference type="AlphaFoldDB" id="A0A285I659"/>
<proteinExistence type="predicted"/>
<evidence type="ECO:0000313" key="3">
    <source>
        <dbReference type="Proteomes" id="UP000219612"/>
    </source>
</evidence>
<evidence type="ECO:0000313" key="2">
    <source>
        <dbReference type="EMBL" id="SNY42556.1"/>
    </source>
</evidence>
<evidence type="ECO:0000256" key="1">
    <source>
        <dbReference type="SAM" id="MobiDB-lite"/>
    </source>
</evidence>